<dbReference type="SUPFAM" id="SSF50974">
    <property type="entry name" value="Nitrous oxide reductase, N-terminal domain"/>
    <property type="match status" value="1"/>
</dbReference>
<dbReference type="InterPro" id="IPR051200">
    <property type="entry name" value="Host-pathogen_enzymatic-act"/>
</dbReference>
<protein>
    <recommendedName>
        <fullName evidence="5">YncE family protein</fullName>
    </recommendedName>
</protein>
<keyword evidence="1" id="KW-1133">Transmembrane helix</keyword>
<name>A0A4P6JV55_KTERU</name>
<dbReference type="InterPro" id="IPR015943">
    <property type="entry name" value="WD40/YVTN_repeat-like_dom_sf"/>
</dbReference>
<keyword evidence="4" id="KW-1185">Reference proteome</keyword>
<feature type="chain" id="PRO_5020683894" description="YncE family protein" evidence="2">
    <location>
        <begin position="28"/>
        <end position="384"/>
    </location>
</feature>
<dbReference type="AlphaFoldDB" id="A0A4P6JV55"/>
<keyword evidence="1" id="KW-0472">Membrane</keyword>
<evidence type="ECO:0008006" key="5">
    <source>
        <dbReference type="Google" id="ProtNLM"/>
    </source>
</evidence>
<dbReference type="PANTHER" id="PTHR47197">
    <property type="entry name" value="PROTEIN NIRF"/>
    <property type="match status" value="1"/>
</dbReference>
<evidence type="ECO:0000313" key="4">
    <source>
        <dbReference type="Proteomes" id="UP000290365"/>
    </source>
</evidence>
<evidence type="ECO:0000256" key="1">
    <source>
        <dbReference type="SAM" id="Phobius"/>
    </source>
</evidence>
<gene>
    <name evidence="3" type="ORF">EPA93_26180</name>
</gene>
<evidence type="ECO:0000313" key="3">
    <source>
        <dbReference type="EMBL" id="QBD79285.1"/>
    </source>
</evidence>
<feature type="transmembrane region" description="Helical" evidence="1">
    <location>
        <begin position="345"/>
        <end position="369"/>
    </location>
</feature>
<proteinExistence type="predicted"/>
<dbReference type="KEGG" id="kbs:EPA93_26180"/>
<sequence>MFIRLYRWFVILLLALFFACMATPAHADGGAPNLAYVAGGNQGVSVIDVAQQKVARNIGIAGEPHTILLSLDARFLFVTQPQLNRLTILAAKTGETICSVNVAGQPSLLALDANFNKLFTAGNGASSVSEIDPTNCAIKHTFQTSGPVYGLAVAAVGSAASGSSGNQLWIASGNALTVFDDSKYNQIATVNIADGPRYVSIPPGATVYATTQKGDVVAIDLNSRKVIPLISGGKYGPMDFNEVTGEIYVPDQQHNKLIVLAPVNAGFPPPHEPSRSYDLGVEPESVAITNDGQLGFVALAGGDVAMLDLPGHELINTIHVGGAPRFIITGMYPPAVGTTPQQASIWGTVANVAAYVLVIGLLIIPIFLFRKYAKARSTDDKKSS</sequence>
<dbReference type="Gene3D" id="2.130.10.10">
    <property type="entry name" value="YVTN repeat-like/Quinoprotein amine dehydrogenase"/>
    <property type="match status" value="2"/>
</dbReference>
<dbReference type="PROSITE" id="PS51257">
    <property type="entry name" value="PROKAR_LIPOPROTEIN"/>
    <property type="match status" value="1"/>
</dbReference>
<reference evidence="3 4" key="1">
    <citation type="submission" date="2019-01" db="EMBL/GenBank/DDBJ databases">
        <title>Ktedonosporobacter rubrisoli SCAWS-G2.</title>
        <authorList>
            <person name="Huang Y."/>
            <person name="Yan B."/>
        </authorList>
    </citation>
    <scope>NUCLEOTIDE SEQUENCE [LARGE SCALE GENOMIC DNA]</scope>
    <source>
        <strain evidence="3 4">SCAWS-G2</strain>
    </source>
</reference>
<keyword evidence="1" id="KW-0812">Transmembrane</keyword>
<accession>A0A4P6JV55</accession>
<dbReference type="OrthoDB" id="144314at2"/>
<keyword evidence="2" id="KW-0732">Signal</keyword>
<dbReference type="Proteomes" id="UP000290365">
    <property type="component" value="Chromosome"/>
</dbReference>
<dbReference type="InterPro" id="IPR011045">
    <property type="entry name" value="N2O_reductase_N"/>
</dbReference>
<dbReference type="EMBL" id="CP035758">
    <property type="protein sequence ID" value="QBD79285.1"/>
    <property type="molecule type" value="Genomic_DNA"/>
</dbReference>
<dbReference type="RefSeq" id="WP_129890338.1">
    <property type="nucleotide sequence ID" value="NZ_CP035758.1"/>
</dbReference>
<feature type="signal peptide" evidence="2">
    <location>
        <begin position="1"/>
        <end position="27"/>
    </location>
</feature>
<evidence type="ECO:0000256" key="2">
    <source>
        <dbReference type="SAM" id="SignalP"/>
    </source>
</evidence>
<organism evidence="3 4">
    <name type="scientific">Ktedonosporobacter rubrisoli</name>
    <dbReference type="NCBI Taxonomy" id="2509675"/>
    <lineage>
        <taxon>Bacteria</taxon>
        <taxon>Bacillati</taxon>
        <taxon>Chloroflexota</taxon>
        <taxon>Ktedonobacteria</taxon>
        <taxon>Ktedonobacterales</taxon>
        <taxon>Ktedonosporobacteraceae</taxon>
        <taxon>Ktedonosporobacter</taxon>
    </lineage>
</organism>
<dbReference type="PANTHER" id="PTHR47197:SF3">
    <property type="entry name" value="DIHYDRO-HEME D1 DEHYDROGENASE"/>
    <property type="match status" value="1"/>
</dbReference>